<evidence type="ECO:0000256" key="2">
    <source>
        <dbReference type="ARBA" id="ARBA00022485"/>
    </source>
</evidence>
<evidence type="ECO:0000256" key="4">
    <source>
        <dbReference type="ARBA" id="ARBA00022723"/>
    </source>
</evidence>
<sequence>MSPRETDQRDRNVPPAGNETVSSLYNVSRAVCKSCPRRCVIPADGTGFCRARGCRDEHGTSTVFDANYGRVTSLALDPIEKKPIARWRPGSLVVSVGSYGCNLRCPWCQNHEIAQCGAAQVPWREVTPAQLVSLALDVQREHPATCGIAWTYNEPLCGWEYVRDGERLAHEAGLATVLVTNGCFEPAVIDAVAPLTDAVNVDLKCFSEDGYRSLGGELTTVKASIERFSEEPGCHVEVTTLVVPGFNDSDDEMGALAAWLASVDPDLTLHVTRFFPAWKKRDTGPTLPRDVRRLADVARRHLRHVLVGNL</sequence>
<dbReference type="SFLD" id="SFLDG01101">
    <property type="entry name" value="Uncharacterised_Radical_SAM_Su"/>
    <property type="match status" value="1"/>
</dbReference>
<evidence type="ECO:0000259" key="7">
    <source>
        <dbReference type="PROSITE" id="PS51918"/>
    </source>
</evidence>
<dbReference type="InterPro" id="IPR027596">
    <property type="entry name" value="AmmeMemoSam_rS"/>
</dbReference>
<comment type="caution">
    <text evidence="8">The sequence shown here is derived from an EMBL/GenBank/DDBJ whole genome shotgun (WGS) entry which is preliminary data.</text>
</comment>
<dbReference type="PROSITE" id="PS51918">
    <property type="entry name" value="RADICAL_SAM"/>
    <property type="match status" value="1"/>
</dbReference>
<proteinExistence type="predicted"/>
<evidence type="ECO:0000256" key="1">
    <source>
        <dbReference type="ARBA" id="ARBA00001966"/>
    </source>
</evidence>
<reference evidence="8" key="1">
    <citation type="submission" date="2023-05" db="EMBL/GenBank/DDBJ databases">
        <title>[olsenella] sp. nov., isolated from a pig farm feces dump.</title>
        <authorList>
            <person name="Chang Y.-H."/>
        </authorList>
    </citation>
    <scope>NUCLEOTIDE SEQUENCE</scope>
    <source>
        <strain evidence="8">YH-ols2217</strain>
    </source>
</reference>
<dbReference type="CDD" id="cd01335">
    <property type="entry name" value="Radical_SAM"/>
    <property type="match status" value="1"/>
</dbReference>
<gene>
    <name evidence="8" type="ORF">QJ043_02080</name>
</gene>
<comment type="cofactor">
    <cofactor evidence="1">
        <name>[4Fe-4S] cluster</name>
        <dbReference type="ChEBI" id="CHEBI:49883"/>
    </cofactor>
</comment>
<dbReference type="RefSeq" id="WP_283712509.1">
    <property type="nucleotide sequence ID" value="NZ_JASJEW010000001.1"/>
</dbReference>
<feature type="domain" description="Radical SAM core" evidence="7">
    <location>
        <begin position="86"/>
        <end position="304"/>
    </location>
</feature>
<dbReference type="Proteomes" id="UP001431693">
    <property type="component" value="Unassembled WGS sequence"/>
</dbReference>
<keyword evidence="4" id="KW-0479">Metal-binding</keyword>
<evidence type="ECO:0000256" key="5">
    <source>
        <dbReference type="ARBA" id="ARBA00023004"/>
    </source>
</evidence>
<dbReference type="PIRSF" id="PIRSF004869">
    <property type="entry name" value="PflX_prd"/>
    <property type="match status" value="1"/>
</dbReference>
<keyword evidence="5" id="KW-0408">Iron</keyword>
<evidence type="ECO:0000256" key="6">
    <source>
        <dbReference type="ARBA" id="ARBA00023014"/>
    </source>
</evidence>
<dbReference type="InterPro" id="IPR058240">
    <property type="entry name" value="rSAM_sf"/>
</dbReference>
<dbReference type="InterPro" id="IPR007197">
    <property type="entry name" value="rSAM"/>
</dbReference>
<keyword evidence="6" id="KW-0411">Iron-sulfur</keyword>
<protein>
    <submittedName>
        <fullName evidence="8">Radical SAM protein</fullName>
    </submittedName>
</protein>
<evidence type="ECO:0000313" key="8">
    <source>
        <dbReference type="EMBL" id="MDJ1128870.1"/>
    </source>
</evidence>
<keyword evidence="3" id="KW-0949">S-adenosyl-L-methionine</keyword>
<dbReference type="InterPro" id="IPR013785">
    <property type="entry name" value="Aldolase_TIM"/>
</dbReference>
<dbReference type="EMBL" id="JASJEX010000001">
    <property type="protein sequence ID" value="MDJ1128870.1"/>
    <property type="molecule type" value="Genomic_DNA"/>
</dbReference>
<dbReference type="Gene3D" id="3.20.20.70">
    <property type="entry name" value="Aldolase class I"/>
    <property type="match status" value="1"/>
</dbReference>
<organism evidence="8 9">
    <name type="scientific">Kribbibacterium absianum</name>
    <dbReference type="NCBI Taxonomy" id="3044210"/>
    <lineage>
        <taxon>Bacteria</taxon>
        <taxon>Bacillati</taxon>
        <taxon>Actinomycetota</taxon>
        <taxon>Coriobacteriia</taxon>
        <taxon>Coriobacteriales</taxon>
        <taxon>Kribbibacteriaceae</taxon>
        <taxon>Kribbibacterium</taxon>
    </lineage>
</organism>
<dbReference type="InterPro" id="IPR034457">
    <property type="entry name" value="Organic_radical-activating"/>
</dbReference>
<name>A0ABT6ZIJ3_9ACTN</name>
<dbReference type="SUPFAM" id="SSF102114">
    <property type="entry name" value="Radical SAM enzymes"/>
    <property type="match status" value="1"/>
</dbReference>
<accession>A0ABT6ZIJ3</accession>
<evidence type="ECO:0000256" key="3">
    <source>
        <dbReference type="ARBA" id="ARBA00022691"/>
    </source>
</evidence>
<dbReference type="PANTHER" id="PTHR30352">
    <property type="entry name" value="PYRUVATE FORMATE-LYASE-ACTIVATING ENZYME"/>
    <property type="match status" value="1"/>
</dbReference>
<dbReference type="SFLD" id="SFLDS00029">
    <property type="entry name" value="Radical_SAM"/>
    <property type="match status" value="1"/>
</dbReference>
<dbReference type="Pfam" id="PF04055">
    <property type="entry name" value="Radical_SAM"/>
    <property type="match status" value="1"/>
</dbReference>
<evidence type="ECO:0000313" key="9">
    <source>
        <dbReference type="Proteomes" id="UP001431693"/>
    </source>
</evidence>
<dbReference type="InterPro" id="IPR016431">
    <property type="entry name" value="Pyrv-formate_lyase-activ_prd"/>
</dbReference>
<dbReference type="PANTHER" id="PTHR30352:SF5">
    <property type="entry name" value="PYRUVATE FORMATE-LYASE 1-ACTIVATING ENZYME"/>
    <property type="match status" value="1"/>
</dbReference>
<keyword evidence="9" id="KW-1185">Reference proteome</keyword>
<keyword evidence="2" id="KW-0004">4Fe-4S</keyword>